<accession>L7ETI8</accession>
<gene>
    <name evidence="1" type="ORF">STRTUCAR8_09933</name>
</gene>
<reference evidence="1 2" key="1">
    <citation type="journal article" date="2011" name="Plasmid">
        <title>Streptomyces turgidiscabies Car8 contains a modular pathogenicity island that shares virulence genes with other actinobacterial plant pathogens.</title>
        <authorList>
            <person name="Huguet-Tapia J.C."/>
            <person name="Badger J.H."/>
            <person name="Loria R."/>
            <person name="Pettis G.S."/>
        </authorList>
    </citation>
    <scope>NUCLEOTIDE SEQUENCE [LARGE SCALE GENOMIC DNA]</scope>
    <source>
        <strain evidence="1 2">Car8</strain>
    </source>
</reference>
<evidence type="ECO:0000313" key="2">
    <source>
        <dbReference type="Proteomes" id="UP000010931"/>
    </source>
</evidence>
<name>L7ETI8_STRT8</name>
<sequence length="91" mass="9818">MRLPAGPVKIVKGDGSEGGPSVKHVNYCNDFVNYGTRWAANCNVDYGRSGAWTQCSDFTEIRGPLVGPGYWQFGGNCSGHGTVRDWGVYDG</sequence>
<dbReference type="Proteomes" id="UP000010931">
    <property type="component" value="Unassembled WGS sequence"/>
</dbReference>
<protein>
    <submittedName>
        <fullName evidence="1">Uncharacterized protein</fullName>
    </submittedName>
</protein>
<comment type="caution">
    <text evidence="1">The sequence shown here is derived from an EMBL/GenBank/DDBJ whole genome shotgun (WGS) entry which is preliminary data.</text>
</comment>
<dbReference type="AlphaFoldDB" id="L7ETI8"/>
<keyword evidence="2" id="KW-1185">Reference proteome</keyword>
<dbReference type="PATRIC" id="fig|698760.3.peg.8876"/>
<evidence type="ECO:0000313" key="1">
    <source>
        <dbReference type="EMBL" id="ELP62189.1"/>
    </source>
</evidence>
<dbReference type="EMBL" id="AEJB01000629">
    <property type="protein sequence ID" value="ELP62189.1"/>
    <property type="molecule type" value="Genomic_DNA"/>
</dbReference>
<organism evidence="1 2">
    <name type="scientific">Streptomyces turgidiscabies (strain Car8)</name>
    <dbReference type="NCBI Taxonomy" id="698760"/>
    <lineage>
        <taxon>Bacteria</taxon>
        <taxon>Bacillati</taxon>
        <taxon>Actinomycetota</taxon>
        <taxon>Actinomycetes</taxon>
        <taxon>Kitasatosporales</taxon>
        <taxon>Streptomycetaceae</taxon>
        <taxon>Streptomyces</taxon>
    </lineage>
</organism>
<proteinExistence type="predicted"/>